<evidence type="ECO:0000256" key="1">
    <source>
        <dbReference type="SAM" id="MobiDB-lite"/>
    </source>
</evidence>
<proteinExistence type="predicted"/>
<protein>
    <submittedName>
        <fullName evidence="2">Uncharacterized protein</fullName>
    </submittedName>
</protein>
<feature type="region of interest" description="Disordered" evidence="1">
    <location>
        <begin position="58"/>
        <end position="85"/>
    </location>
</feature>
<dbReference type="EMBL" id="QDGZ01000006">
    <property type="protein sequence ID" value="PVG82096.1"/>
    <property type="molecule type" value="Genomic_DNA"/>
</dbReference>
<evidence type="ECO:0000313" key="2">
    <source>
        <dbReference type="EMBL" id="PVG82096.1"/>
    </source>
</evidence>
<comment type="caution">
    <text evidence="2">The sequence shown here is derived from an EMBL/GenBank/DDBJ whole genome shotgun (WGS) entry which is preliminary data.</text>
</comment>
<reference evidence="2 3" key="1">
    <citation type="submission" date="2018-04" db="EMBL/GenBank/DDBJ databases">
        <title>Genome of Nocardioides gansuensis WSJ-1.</title>
        <authorList>
            <person name="Wu S."/>
            <person name="Wang G."/>
        </authorList>
    </citation>
    <scope>NUCLEOTIDE SEQUENCE [LARGE SCALE GENOMIC DNA]</scope>
    <source>
        <strain evidence="2 3">WSJ-1</strain>
    </source>
</reference>
<gene>
    <name evidence="2" type="ORF">DDE18_15565</name>
</gene>
<dbReference type="RefSeq" id="WP_116573163.1">
    <property type="nucleotide sequence ID" value="NZ_QDGZ01000006.1"/>
</dbReference>
<evidence type="ECO:0000313" key="3">
    <source>
        <dbReference type="Proteomes" id="UP000246018"/>
    </source>
</evidence>
<sequence length="169" mass="17907">MAELLPAVLAGTGETEESSIAPSVLDEVPDGYKSMDATWPEGARHPLTWLTADVSSTPGRVTASDLDSPRAGEAGERVGSRPRYGTDGDRIALDRGELHFVVGERDGIAAFHVEALWADAAIGGIRFVRARNRAPIFDGPAQPSDPRVLVLGLVRVHSLPVVGEFGLNS</sequence>
<organism evidence="2 3">
    <name type="scientific">Nocardioides gansuensis</name>
    <dbReference type="NCBI Taxonomy" id="2138300"/>
    <lineage>
        <taxon>Bacteria</taxon>
        <taxon>Bacillati</taxon>
        <taxon>Actinomycetota</taxon>
        <taxon>Actinomycetes</taxon>
        <taxon>Propionibacteriales</taxon>
        <taxon>Nocardioidaceae</taxon>
        <taxon>Nocardioides</taxon>
    </lineage>
</organism>
<keyword evidence="3" id="KW-1185">Reference proteome</keyword>
<dbReference type="Proteomes" id="UP000246018">
    <property type="component" value="Unassembled WGS sequence"/>
</dbReference>
<name>A0A2T8F8P6_9ACTN</name>
<dbReference type="OrthoDB" id="7054074at2"/>
<feature type="compositionally biased region" description="Basic and acidic residues" evidence="1">
    <location>
        <begin position="67"/>
        <end position="85"/>
    </location>
</feature>
<accession>A0A2T8F8P6</accession>
<dbReference type="AlphaFoldDB" id="A0A2T8F8P6"/>